<dbReference type="EMBL" id="CP027665">
    <property type="protein sequence ID" value="AVO36579.1"/>
    <property type="molecule type" value="Genomic_DNA"/>
</dbReference>
<protein>
    <submittedName>
        <fullName evidence="1">Uncharacterized protein</fullName>
    </submittedName>
</protein>
<dbReference type="Proteomes" id="UP000237655">
    <property type="component" value="Chromosome"/>
</dbReference>
<name>A0A2S0ML26_9RHOB</name>
<organism evidence="1 2">
    <name type="scientific">Pukyongiella litopenaei</name>
    <dbReference type="NCBI Taxonomy" id="2605946"/>
    <lineage>
        <taxon>Bacteria</taxon>
        <taxon>Pseudomonadati</taxon>
        <taxon>Pseudomonadota</taxon>
        <taxon>Alphaproteobacteria</taxon>
        <taxon>Rhodobacterales</taxon>
        <taxon>Paracoccaceae</taxon>
        <taxon>Pukyongiella</taxon>
    </lineage>
</organism>
<gene>
    <name evidence="1" type="ORF">C6Y53_01935</name>
</gene>
<proteinExistence type="predicted"/>
<evidence type="ECO:0000313" key="1">
    <source>
        <dbReference type="EMBL" id="AVO36579.1"/>
    </source>
</evidence>
<reference evidence="2" key="1">
    <citation type="submission" date="2018-03" db="EMBL/GenBank/DDBJ databases">
        <title>Genomic analysis of the strain SH-1 isolated from shrimp intestine.</title>
        <authorList>
            <person name="Kim Y.-S."/>
            <person name="Kim S.-E."/>
            <person name="Kim K.-H."/>
        </authorList>
    </citation>
    <scope>NUCLEOTIDE SEQUENCE [LARGE SCALE GENOMIC DNA]</scope>
    <source>
        <strain evidence="2">SH-1</strain>
    </source>
</reference>
<evidence type="ECO:0000313" key="2">
    <source>
        <dbReference type="Proteomes" id="UP000237655"/>
    </source>
</evidence>
<dbReference type="RefSeq" id="WP_106470894.1">
    <property type="nucleotide sequence ID" value="NZ_CP027665.1"/>
</dbReference>
<dbReference type="KEGG" id="thas:C6Y53_01935"/>
<sequence length="88" mass="10434">MLITVKCPGCRRRVNYWAADLVQVLGPEHQLHEPPFPCSRCRTREVDVSWSIPSPRDLQGLTVRRPVRQVVKWIWRDERLELWQKDSG</sequence>
<accession>A0A2S0ML26</accession>
<dbReference type="AlphaFoldDB" id="A0A2S0ML26"/>
<keyword evidence="2" id="KW-1185">Reference proteome</keyword>